<proteinExistence type="predicted"/>
<comment type="caution">
    <text evidence="1">The sequence shown here is derived from an EMBL/GenBank/DDBJ whole genome shotgun (WGS) entry which is preliminary data.</text>
</comment>
<dbReference type="RefSeq" id="WP_285393653.1">
    <property type="nucleotide sequence ID" value="NZ_JASSVS010000015.1"/>
</dbReference>
<sequence>MTIENLKSRVSEIISRDDCSAEFFFLIDNNDGMNVKSVEIVDGDHMELEALFMASVSDSILLDDNLSLIELSSADDRRDALYRYDLEEIPSQLEYLKEIIENESFETFDFTKDSLSHLEGILILLGNEESQIAIYKHQYPISLMKKDSGVFNLMKPNGGSRFKKLDVDILKINKKFEFFKVDGQYYILDIKALERFFGFLHIPANVNAHSG</sequence>
<keyword evidence="2" id="KW-1185">Reference proteome</keyword>
<evidence type="ECO:0000313" key="2">
    <source>
        <dbReference type="Proteomes" id="UP001227964"/>
    </source>
</evidence>
<gene>
    <name evidence="1" type="ORF">QPM17_21225</name>
</gene>
<name>A0ABT7IHL8_9GAMM</name>
<reference evidence="1 2" key="1">
    <citation type="submission" date="2023-06" db="EMBL/GenBank/DDBJ databases">
        <title>Marinobacter azerbaijanicus a moderately halophilic, isolated from Urmia Lake in Azerbaijan region of Iran.</title>
        <authorList>
            <person name="Sanchez-Porro C."/>
            <person name="Aghdam E.M."/>
            <person name="Saheb S.M."/>
            <person name="Tarhriz V."/>
            <person name="Kazemi E."/>
            <person name="Ammozegar M.A."/>
            <person name="Ventosa A."/>
            <person name="Hejazi M.S."/>
        </authorList>
    </citation>
    <scope>NUCLEOTIDE SEQUENCE [LARGE SCALE GENOMIC DNA]</scope>
    <source>
        <strain evidence="1 2">TBZ242</strain>
    </source>
</reference>
<dbReference type="Pfam" id="PF16162">
    <property type="entry name" value="KwaB"/>
    <property type="match status" value="1"/>
</dbReference>
<dbReference type="InterPro" id="IPR032359">
    <property type="entry name" value="KwaB-like"/>
</dbReference>
<evidence type="ECO:0000313" key="1">
    <source>
        <dbReference type="EMBL" id="MDL0433670.1"/>
    </source>
</evidence>
<organism evidence="1 2">
    <name type="scientific">Marinobacter azerbaijanicus</name>
    <dbReference type="NCBI Taxonomy" id="3050455"/>
    <lineage>
        <taxon>Bacteria</taxon>
        <taxon>Pseudomonadati</taxon>
        <taxon>Pseudomonadota</taxon>
        <taxon>Gammaproteobacteria</taxon>
        <taxon>Pseudomonadales</taxon>
        <taxon>Marinobacteraceae</taxon>
        <taxon>Marinobacter</taxon>
    </lineage>
</organism>
<protein>
    <submittedName>
        <fullName evidence="1">DUF4868 domain-containing protein</fullName>
    </submittedName>
</protein>
<dbReference type="Proteomes" id="UP001227964">
    <property type="component" value="Unassembled WGS sequence"/>
</dbReference>
<dbReference type="EMBL" id="JASSVS010000015">
    <property type="protein sequence ID" value="MDL0433670.1"/>
    <property type="molecule type" value="Genomic_DNA"/>
</dbReference>
<accession>A0ABT7IHL8</accession>